<organism evidence="4 5">
    <name type="scientific">Plakobranchus ocellatus</name>
    <dbReference type="NCBI Taxonomy" id="259542"/>
    <lineage>
        <taxon>Eukaryota</taxon>
        <taxon>Metazoa</taxon>
        <taxon>Spiralia</taxon>
        <taxon>Lophotrochozoa</taxon>
        <taxon>Mollusca</taxon>
        <taxon>Gastropoda</taxon>
        <taxon>Heterobranchia</taxon>
        <taxon>Euthyneura</taxon>
        <taxon>Panpulmonata</taxon>
        <taxon>Sacoglossa</taxon>
        <taxon>Placobranchoidea</taxon>
        <taxon>Plakobranchidae</taxon>
        <taxon>Plakobranchus</taxon>
    </lineage>
</organism>
<evidence type="ECO:0000256" key="1">
    <source>
        <dbReference type="ARBA" id="ARBA00022614"/>
    </source>
</evidence>
<dbReference type="Proteomes" id="UP000735302">
    <property type="component" value="Unassembled WGS sequence"/>
</dbReference>
<keyword evidence="1" id="KW-0433">Leucine-rich repeat</keyword>
<protein>
    <submittedName>
        <fullName evidence="4">Variable lymphocyte receptor a</fullName>
    </submittedName>
</protein>
<dbReference type="InterPro" id="IPR003591">
    <property type="entry name" value="Leu-rich_rpt_typical-subtyp"/>
</dbReference>
<sequence>MRKKKIFGKQPALIMETDLKIKVEGTSDTRRGLRQKEGSQTRIGALDKRRCLRQISHLSLLPQVHNYYFYLTGFRKLKKFSQRWVSNSKPRAPIVYFNATNVYSRPRIDLYGIVPSKMLVLFIGCQLYRAWFVGNSCPSTLVAKRSSSRVGENKITKIPPEIFSKMKNLTQINLYRNEIKGIERGGFKGLMKLRALILGANLIRHIPKNIFNEAVLPQLEYLSLESNKLERIENETFCNLTRLTSLKLNNNSISYISQEGFKGLSNLIRLVLSGDKQALLDNSINISYDRQVTTSVKTRRKCGELTEAKIITYKGQPFQVTTNKLPESMPGLRLLVLDTNPWICDRNLKLVYDTWIDRQHRDTDLSSWSCKNSRHPNEISRVGDLSNEMLDMWASEEEDRTRPEDVPEKSRQSRASPRFGHSQPPLIITGICTGVAGSSAGLLSSEGVHHREGPESLRYVPTPGSGF</sequence>
<feature type="region of interest" description="Disordered" evidence="3">
    <location>
        <begin position="395"/>
        <end position="425"/>
    </location>
</feature>
<dbReference type="EMBL" id="BLXT01008173">
    <property type="protein sequence ID" value="GFO46230.1"/>
    <property type="molecule type" value="Genomic_DNA"/>
</dbReference>
<feature type="compositionally biased region" description="Basic and acidic residues" evidence="3">
    <location>
        <begin position="399"/>
        <end position="411"/>
    </location>
</feature>
<keyword evidence="4" id="KW-0675">Receptor</keyword>
<name>A0AAV4DQA1_9GAST</name>
<keyword evidence="2" id="KW-0677">Repeat</keyword>
<dbReference type="PANTHER" id="PTHR45712">
    <property type="entry name" value="AGAP008170-PA"/>
    <property type="match status" value="1"/>
</dbReference>
<evidence type="ECO:0000313" key="5">
    <source>
        <dbReference type="Proteomes" id="UP000735302"/>
    </source>
</evidence>
<dbReference type="Pfam" id="PF13855">
    <property type="entry name" value="LRR_8"/>
    <property type="match status" value="2"/>
</dbReference>
<dbReference type="InterPro" id="IPR032675">
    <property type="entry name" value="LRR_dom_sf"/>
</dbReference>
<gene>
    <name evidence="4" type="ORF">PoB_007273500</name>
</gene>
<dbReference type="Gene3D" id="3.80.10.10">
    <property type="entry name" value="Ribonuclease Inhibitor"/>
    <property type="match status" value="1"/>
</dbReference>
<proteinExistence type="predicted"/>
<evidence type="ECO:0000313" key="4">
    <source>
        <dbReference type="EMBL" id="GFO46230.1"/>
    </source>
</evidence>
<keyword evidence="5" id="KW-1185">Reference proteome</keyword>
<comment type="caution">
    <text evidence="4">The sequence shown here is derived from an EMBL/GenBank/DDBJ whole genome shotgun (WGS) entry which is preliminary data.</text>
</comment>
<dbReference type="PANTHER" id="PTHR45712:SF30">
    <property type="entry name" value="LRRNT DOMAIN-CONTAINING PROTEIN"/>
    <property type="match status" value="1"/>
</dbReference>
<evidence type="ECO:0000256" key="2">
    <source>
        <dbReference type="ARBA" id="ARBA00022737"/>
    </source>
</evidence>
<feature type="region of interest" description="Disordered" evidence="3">
    <location>
        <begin position="445"/>
        <end position="467"/>
    </location>
</feature>
<dbReference type="SMART" id="SM00369">
    <property type="entry name" value="LRR_TYP"/>
    <property type="match status" value="4"/>
</dbReference>
<dbReference type="SUPFAM" id="SSF52058">
    <property type="entry name" value="L domain-like"/>
    <property type="match status" value="1"/>
</dbReference>
<evidence type="ECO:0000256" key="3">
    <source>
        <dbReference type="SAM" id="MobiDB-lite"/>
    </source>
</evidence>
<dbReference type="InterPro" id="IPR050333">
    <property type="entry name" value="SLRP"/>
</dbReference>
<reference evidence="4 5" key="1">
    <citation type="journal article" date="2021" name="Elife">
        <title>Chloroplast acquisition without the gene transfer in kleptoplastic sea slugs, Plakobranchus ocellatus.</title>
        <authorList>
            <person name="Maeda T."/>
            <person name="Takahashi S."/>
            <person name="Yoshida T."/>
            <person name="Shimamura S."/>
            <person name="Takaki Y."/>
            <person name="Nagai Y."/>
            <person name="Toyoda A."/>
            <person name="Suzuki Y."/>
            <person name="Arimoto A."/>
            <person name="Ishii H."/>
            <person name="Satoh N."/>
            <person name="Nishiyama T."/>
            <person name="Hasebe M."/>
            <person name="Maruyama T."/>
            <person name="Minagawa J."/>
            <person name="Obokata J."/>
            <person name="Shigenobu S."/>
        </authorList>
    </citation>
    <scope>NUCLEOTIDE SEQUENCE [LARGE SCALE GENOMIC DNA]</scope>
</reference>
<dbReference type="AlphaFoldDB" id="A0AAV4DQA1"/>
<accession>A0AAV4DQA1</accession>
<dbReference type="InterPro" id="IPR001611">
    <property type="entry name" value="Leu-rich_rpt"/>
</dbReference>
<dbReference type="PROSITE" id="PS51450">
    <property type="entry name" value="LRR"/>
    <property type="match status" value="1"/>
</dbReference>